<sequence length="692" mass="73564">MMDPLFKERLTTATDATSATSGASDGGARPLPAGHRLGDFELDAVLGIGGFGIVYRAFDRTLQRAVAVKEYMPSLLARRGGDFTVCLRAERFAAAFDSGRAAFLNEARLLAQFDHPGLVKVLQFWQSHGTAYMVMPFYEGPTLKQRAAKHGPMSEGALLNLVAALLGALDTLHRAQCFHRDISLDNVLIPSDGKPVLLDFGAARKSIGDAVDETSVMLKPGYSPIEQYTDDPAFVQGPWTDIYSLGAVMHAMIVGEPPPAAVVRSIQDTWQPLASRGFAGRERYTLPFLEAVDLALALRTEDRPDSVAAFARLLGLREAGACVYVAGDRARDAGARLLPETRDDAGYKVPKGPHQPTPPQRVPSRASEVPRASDLRDERDGQTDGAMIQGATGLLDGASNEHADSDATAAPPVGDHRASHASAEQQREIGGHIENGSASSAPPDNHRMCAADARQRAHSTLARMTRLWGVVAFAMKRSAERVDRRRSVAIAGTLVLIAIACAATYRLFEYAIRAPESMTVARTAPATAHAPVVTAQHSPPTSPAGGSAPRRSEPLEPTAPATTAPASQAFGTETQARTTPAAGDEQIASAATATDVPTAPTSIASGVDVAQGASASDEHKAPKLVAIRLQVYPWGEVYVDGVRRGVSPPLKTLALAPGQYGIEIRNGQLPPMRRTVRLDPGSGPVNISYRFE</sequence>
<feature type="compositionally biased region" description="Low complexity" evidence="6">
    <location>
        <begin position="529"/>
        <end position="549"/>
    </location>
</feature>
<accession>A0A1N7SUG7</accession>
<dbReference type="GO" id="GO:0005524">
    <property type="term" value="F:ATP binding"/>
    <property type="evidence" value="ECO:0007669"/>
    <property type="project" value="UniProtKB-UniRule"/>
</dbReference>
<dbReference type="EMBL" id="CYGY02000101">
    <property type="protein sequence ID" value="SIT51116.1"/>
    <property type="molecule type" value="Genomic_DNA"/>
</dbReference>
<dbReference type="SUPFAM" id="SSF56112">
    <property type="entry name" value="Protein kinase-like (PK-like)"/>
    <property type="match status" value="1"/>
</dbReference>
<feature type="binding site" evidence="5">
    <location>
        <position position="69"/>
    </location>
    <ligand>
        <name>ATP</name>
        <dbReference type="ChEBI" id="CHEBI:30616"/>
    </ligand>
</feature>
<feature type="compositionally biased region" description="Basic and acidic residues" evidence="6">
    <location>
        <begin position="371"/>
        <end position="382"/>
    </location>
</feature>
<evidence type="ECO:0000313" key="9">
    <source>
        <dbReference type="Proteomes" id="UP000195569"/>
    </source>
</evidence>
<dbReference type="CDD" id="cd14014">
    <property type="entry name" value="STKc_PknB_like"/>
    <property type="match status" value="1"/>
</dbReference>
<evidence type="ECO:0000256" key="4">
    <source>
        <dbReference type="ARBA" id="ARBA00022840"/>
    </source>
</evidence>
<dbReference type="PROSITE" id="PS00109">
    <property type="entry name" value="PROTEIN_KINASE_TYR"/>
    <property type="match status" value="1"/>
</dbReference>
<protein>
    <submittedName>
        <fullName evidence="8">Tyrosine kinase family protein</fullName>
    </submittedName>
</protein>
<feature type="domain" description="Protein kinase" evidence="7">
    <location>
        <begin position="40"/>
        <end position="316"/>
    </location>
</feature>
<evidence type="ECO:0000313" key="8">
    <source>
        <dbReference type="EMBL" id="SIT51116.1"/>
    </source>
</evidence>
<evidence type="ECO:0000256" key="3">
    <source>
        <dbReference type="ARBA" id="ARBA00022777"/>
    </source>
</evidence>
<dbReference type="InterPro" id="IPR008266">
    <property type="entry name" value="Tyr_kinase_AS"/>
</dbReference>
<comment type="caution">
    <text evidence="8">The sequence shown here is derived from an EMBL/GenBank/DDBJ whole genome shotgun (WGS) entry which is preliminary data.</text>
</comment>
<evidence type="ECO:0000256" key="2">
    <source>
        <dbReference type="ARBA" id="ARBA00022741"/>
    </source>
</evidence>
<dbReference type="PANTHER" id="PTHR43289">
    <property type="entry name" value="MITOGEN-ACTIVATED PROTEIN KINASE KINASE KINASE 20-RELATED"/>
    <property type="match status" value="1"/>
</dbReference>
<evidence type="ECO:0000256" key="1">
    <source>
        <dbReference type="ARBA" id="ARBA00022679"/>
    </source>
</evidence>
<dbReference type="InterPro" id="IPR011009">
    <property type="entry name" value="Kinase-like_dom_sf"/>
</dbReference>
<dbReference type="PROSITE" id="PS00107">
    <property type="entry name" value="PROTEIN_KINASE_ATP"/>
    <property type="match status" value="1"/>
</dbReference>
<dbReference type="PANTHER" id="PTHR43289:SF34">
    <property type="entry name" value="SERINE_THREONINE-PROTEIN KINASE YBDM-RELATED"/>
    <property type="match status" value="1"/>
</dbReference>
<evidence type="ECO:0000256" key="6">
    <source>
        <dbReference type="SAM" id="MobiDB-lite"/>
    </source>
</evidence>
<keyword evidence="3 8" id="KW-0418">Kinase</keyword>
<dbReference type="RefSeq" id="WP_235851168.1">
    <property type="nucleotide sequence ID" value="NZ_CYGY02000101.1"/>
</dbReference>
<feature type="compositionally biased region" description="Basic and acidic residues" evidence="6">
    <location>
        <begin position="336"/>
        <end position="346"/>
    </location>
</feature>
<keyword evidence="1" id="KW-0808">Transferase</keyword>
<dbReference type="Gene3D" id="1.10.510.10">
    <property type="entry name" value="Transferase(Phosphotransferase) domain 1"/>
    <property type="match status" value="1"/>
</dbReference>
<keyword evidence="9" id="KW-1185">Reference proteome</keyword>
<dbReference type="InterPro" id="IPR017441">
    <property type="entry name" value="Protein_kinase_ATP_BS"/>
</dbReference>
<proteinExistence type="predicted"/>
<evidence type="ECO:0000259" key="7">
    <source>
        <dbReference type="PROSITE" id="PS50011"/>
    </source>
</evidence>
<feature type="compositionally biased region" description="Polar residues" evidence="6">
    <location>
        <begin position="569"/>
        <end position="578"/>
    </location>
</feature>
<dbReference type="GO" id="GO:0004674">
    <property type="term" value="F:protein serine/threonine kinase activity"/>
    <property type="evidence" value="ECO:0007669"/>
    <property type="project" value="TreeGrafter"/>
</dbReference>
<reference evidence="8" key="1">
    <citation type="submission" date="2016-12" db="EMBL/GenBank/DDBJ databases">
        <authorList>
            <person name="Moulin L."/>
        </authorList>
    </citation>
    <scope>NUCLEOTIDE SEQUENCE [LARGE SCALE GENOMIC DNA]</scope>
    <source>
        <strain evidence="8">STM 7183</strain>
    </source>
</reference>
<dbReference type="InterPro" id="IPR000719">
    <property type="entry name" value="Prot_kinase_dom"/>
</dbReference>
<gene>
    <name evidence="8" type="ORF">BN2476_1010033</name>
</gene>
<dbReference type="Proteomes" id="UP000195569">
    <property type="component" value="Unassembled WGS sequence"/>
</dbReference>
<organism evidence="8 9">
    <name type="scientific">Paraburkholderia piptadeniae</name>
    <dbReference type="NCBI Taxonomy" id="1701573"/>
    <lineage>
        <taxon>Bacteria</taxon>
        <taxon>Pseudomonadati</taxon>
        <taxon>Pseudomonadota</taxon>
        <taxon>Betaproteobacteria</taxon>
        <taxon>Burkholderiales</taxon>
        <taxon>Burkholderiaceae</taxon>
        <taxon>Paraburkholderia</taxon>
    </lineage>
</organism>
<feature type="region of interest" description="Disordered" evidence="6">
    <location>
        <begin position="336"/>
        <end position="425"/>
    </location>
</feature>
<keyword evidence="4 5" id="KW-0067">ATP-binding</keyword>
<dbReference type="AlphaFoldDB" id="A0A1N7SUG7"/>
<name>A0A1N7SUG7_9BURK</name>
<dbReference type="PROSITE" id="PS50011">
    <property type="entry name" value="PROTEIN_KINASE_DOM"/>
    <property type="match status" value="1"/>
</dbReference>
<dbReference type="Pfam" id="PF00069">
    <property type="entry name" value="Pkinase"/>
    <property type="match status" value="1"/>
</dbReference>
<evidence type="ECO:0000256" key="5">
    <source>
        <dbReference type="PROSITE-ProRule" id="PRU10141"/>
    </source>
</evidence>
<feature type="region of interest" description="Disordered" evidence="6">
    <location>
        <begin position="529"/>
        <end position="584"/>
    </location>
</feature>
<keyword evidence="2 5" id="KW-0547">Nucleotide-binding</keyword>